<sequence length="177" mass="21113">MVLGRWEVCEAIQFNSWTAVQGWYYRVAWGAFLGLRDDYLAPFDRRGERSPPGNWRIKEFFVRSAEKLDQRVDRRVAELEAGVFRPDPNKEGWGTKRHYEEFIVEALALDRLSARRNPEKNHISTREYARDPVKLFANMYELTDAICHNHWKPETDQWDSDDSDIPYTNEEDLRDWE</sequence>
<protein>
    <submittedName>
        <fullName evidence="2">Uncharacterized protein</fullName>
    </submittedName>
</protein>
<dbReference type="Proteomes" id="UP001303115">
    <property type="component" value="Unassembled WGS sequence"/>
</dbReference>
<keyword evidence="3" id="KW-1185">Reference proteome</keyword>
<accession>A0AAN6PTR8</accession>
<reference evidence="3" key="1">
    <citation type="journal article" date="2023" name="Mol. Phylogenet. Evol.">
        <title>Genome-scale phylogeny and comparative genomics of the fungal order Sordariales.</title>
        <authorList>
            <person name="Hensen N."/>
            <person name="Bonometti L."/>
            <person name="Westerberg I."/>
            <person name="Brannstrom I.O."/>
            <person name="Guillou S."/>
            <person name="Cros-Aarteil S."/>
            <person name="Calhoun S."/>
            <person name="Haridas S."/>
            <person name="Kuo A."/>
            <person name="Mondo S."/>
            <person name="Pangilinan J."/>
            <person name="Riley R."/>
            <person name="LaButti K."/>
            <person name="Andreopoulos B."/>
            <person name="Lipzen A."/>
            <person name="Chen C."/>
            <person name="Yan M."/>
            <person name="Daum C."/>
            <person name="Ng V."/>
            <person name="Clum A."/>
            <person name="Steindorff A."/>
            <person name="Ohm R.A."/>
            <person name="Martin F."/>
            <person name="Silar P."/>
            <person name="Natvig D.O."/>
            <person name="Lalanne C."/>
            <person name="Gautier V."/>
            <person name="Ament-Velasquez S.L."/>
            <person name="Kruys A."/>
            <person name="Hutchinson M.I."/>
            <person name="Powell A.J."/>
            <person name="Barry K."/>
            <person name="Miller A.N."/>
            <person name="Grigoriev I.V."/>
            <person name="Debuchy R."/>
            <person name="Gladieux P."/>
            <person name="Hiltunen Thoren M."/>
            <person name="Johannesson H."/>
        </authorList>
    </citation>
    <scope>NUCLEOTIDE SEQUENCE [LARGE SCALE GENOMIC DNA]</scope>
    <source>
        <strain evidence="3">CBS 284.82</strain>
    </source>
</reference>
<name>A0AAN6PTR8_9PEZI</name>
<evidence type="ECO:0000313" key="2">
    <source>
        <dbReference type="EMBL" id="KAK4044425.1"/>
    </source>
</evidence>
<dbReference type="EMBL" id="MU854319">
    <property type="protein sequence ID" value="KAK4044425.1"/>
    <property type="molecule type" value="Genomic_DNA"/>
</dbReference>
<dbReference type="AlphaFoldDB" id="A0AAN6PTR8"/>
<comment type="caution">
    <text evidence="2">The sequence shown here is derived from an EMBL/GenBank/DDBJ whole genome shotgun (WGS) entry which is preliminary data.</text>
</comment>
<evidence type="ECO:0000313" key="3">
    <source>
        <dbReference type="Proteomes" id="UP001303115"/>
    </source>
</evidence>
<proteinExistence type="predicted"/>
<organism evidence="2 3">
    <name type="scientific">Parachaetomium inaequale</name>
    <dbReference type="NCBI Taxonomy" id="2588326"/>
    <lineage>
        <taxon>Eukaryota</taxon>
        <taxon>Fungi</taxon>
        <taxon>Dikarya</taxon>
        <taxon>Ascomycota</taxon>
        <taxon>Pezizomycotina</taxon>
        <taxon>Sordariomycetes</taxon>
        <taxon>Sordariomycetidae</taxon>
        <taxon>Sordariales</taxon>
        <taxon>Chaetomiaceae</taxon>
        <taxon>Parachaetomium</taxon>
    </lineage>
</organism>
<feature type="compositionally biased region" description="Acidic residues" evidence="1">
    <location>
        <begin position="156"/>
        <end position="177"/>
    </location>
</feature>
<gene>
    <name evidence="2" type="ORF">C8A01DRAFT_31477</name>
</gene>
<feature type="region of interest" description="Disordered" evidence="1">
    <location>
        <begin position="153"/>
        <end position="177"/>
    </location>
</feature>
<evidence type="ECO:0000256" key="1">
    <source>
        <dbReference type="SAM" id="MobiDB-lite"/>
    </source>
</evidence>